<keyword evidence="8" id="KW-0902">Two-component regulatory system</keyword>
<dbReference type="SUPFAM" id="SSF55874">
    <property type="entry name" value="ATPase domain of HSP90 chaperone/DNA topoisomerase II/histidine kinase"/>
    <property type="match status" value="1"/>
</dbReference>
<feature type="transmembrane region" description="Helical" evidence="9">
    <location>
        <begin position="133"/>
        <end position="159"/>
    </location>
</feature>
<accession>A0A1M5S3L7</accession>
<dbReference type="RefSeq" id="WP_242950624.1">
    <property type="nucleotide sequence ID" value="NZ_FQXM01000004.1"/>
</dbReference>
<evidence type="ECO:0000313" key="12">
    <source>
        <dbReference type="Proteomes" id="UP000184447"/>
    </source>
</evidence>
<protein>
    <recommendedName>
        <fullName evidence="2">histidine kinase</fullName>
        <ecNumber evidence="2">2.7.13.3</ecNumber>
    </recommendedName>
</protein>
<dbReference type="InterPro" id="IPR011712">
    <property type="entry name" value="Sig_transdc_His_kin_sub3_dim/P"/>
</dbReference>
<keyword evidence="9" id="KW-0472">Membrane</keyword>
<dbReference type="Gene3D" id="3.30.565.10">
    <property type="entry name" value="Histidine kinase-like ATPase, C-terminal domain"/>
    <property type="match status" value="1"/>
</dbReference>
<dbReference type="AlphaFoldDB" id="A0A1M5S3L7"/>
<proteinExistence type="predicted"/>
<evidence type="ECO:0000256" key="6">
    <source>
        <dbReference type="ARBA" id="ARBA00022777"/>
    </source>
</evidence>
<keyword evidence="3" id="KW-0597">Phosphoprotein</keyword>
<dbReference type="GO" id="GO:0000155">
    <property type="term" value="F:phosphorelay sensor kinase activity"/>
    <property type="evidence" value="ECO:0007669"/>
    <property type="project" value="InterPro"/>
</dbReference>
<gene>
    <name evidence="11" type="ORF">SAMN02745207_00736</name>
</gene>
<dbReference type="PANTHER" id="PTHR24421:SF10">
    <property type="entry name" value="NITRATE_NITRITE SENSOR PROTEIN NARQ"/>
    <property type="match status" value="1"/>
</dbReference>
<evidence type="ECO:0000256" key="1">
    <source>
        <dbReference type="ARBA" id="ARBA00000085"/>
    </source>
</evidence>
<keyword evidence="12" id="KW-1185">Reference proteome</keyword>
<dbReference type="GO" id="GO:0016020">
    <property type="term" value="C:membrane"/>
    <property type="evidence" value="ECO:0007669"/>
    <property type="project" value="InterPro"/>
</dbReference>
<keyword evidence="9" id="KW-0812">Transmembrane</keyword>
<dbReference type="Pfam" id="PF07730">
    <property type="entry name" value="HisKA_3"/>
    <property type="match status" value="1"/>
</dbReference>
<evidence type="ECO:0000256" key="8">
    <source>
        <dbReference type="ARBA" id="ARBA00023012"/>
    </source>
</evidence>
<name>A0A1M5S3L7_9CLOT</name>
<comment type="catalytic activity">
    <reaction evidence="1">
        <text>ATP + protein L-histidine = ADP + protein N-phospho-L-histidine.</text>
        <dbReference type="EC" id="2.7.13.3"/>
    </reaction>
</comment>
<evidence type="ECO:0000256" key="7">
    <source>
        <dbReference type="ARBA" id="ARBA00022840"/>
    </source>
</evidence>
<feature type="transmembrane region" description="Helical" evidence="9">
    <location>
        <begin position="59"/>
        <end position="78"/>
    </location>
</feature>
<feature type="domain" description="Signal transduction histidine kinase subgroup 3 dimerisation and phosphoacceptor" evidence="10">
    <location>
        <begin position="201"/>
        <end position="265"/>
    </location>
</feature>
<dbReference type="InterPro" id="IPR050482">
    <property type="entry name" value="Sensor_HK_TwoCompSys"/>
</dbReference>
<keyword evidence="9" id="KW-1133">Transmembrane helix</keyword>
<organism evidence="11 12">
    <name type="scientific">Clostridium grantii DSM 8605</name>
    <dbReference type="NCBI Taxonomy" id="1121316"/>
    <lineage>
        <taxon>Bacteria</taxon>
        <taxon>Bacillati</taxon>
        <taxon>Bacillota</taxon>
        <taxon>Clostridia</taxon>
        <taxon>Eubacteriales</taxon>
        <taxon>Clostridiaceae</taxon>
        <taxon>Clostridium</taxon>
    </lineage>
</organism>
<dbReference type="PANTHER" id="PTHR24421">
    <property type="entry name" value="NITRATE/NITRITE SENSOR PROTEIN NARX-RELATED"/>
    <property type="match status" value="1"/>
</dbReference>
<reference evidence="11 12" key="1">
    <citation type="submission" date="2016-11" db="EMBL/GenBank/DDBJ databases">
        <authorList>
            <person name="Jaros S."/>
            <person name="Januszkiewicz K."/>
            <person name="Wedrychowicz H."/>
        </authorList>
    </citation>
    <scope>NUCLEOTIDE SEQUENCE [LARGE SCALE GENOMIC DNA]</scope>
    <source>
        <strain evidence="11 12">DSM 8605</strain>
    </source>
</reference>
<feature type="transmembrane region" description="Helical" evidence="9">
    <location>
        <begin position="7"/>
        <end position="26"/>
    </location>
</feature>
<feature type="transmembrane region" description="Helical" evidence="9">
    <location>
        <begin position="32"/>
        <end position="52"/>
    </location>
</feature>
<dbReference type="GO" id="GO:0046983">
    <property type="term" value="F:protein dimerization activity"/>
    <property type="evidence" value="ECO:0007669"/>
    <property type="project" value="InterPro"/>
</dbReference>
<dbReference type="Gene3D" id="1.20.5.1930">
    <property type="match status" value="1"/>
</dbReference>
<dbReference type="EMBL" id="FQXM01000004">
    <property type="protein sequence ID" value="SHH33045.1"/>
    <property type="molecule type" value="Genomic_DNA"/>
</dbReference>
<dbReference type="InterPro" id="IPR036890">
    <property type="entry name" value="HATPase_C_sf"/>
</dbReference>
<dbReference type="Proteomes" id="UP000184447">
    <property type="component" value="Unassembled WGS sequence"/>
</dbReference>
<keyword evidence="4" id="KW-0808">Transferase</keyword>
<evidence type="ECO:0000256" key="4">
    <source>
        <dbReference type="ARBA" id="ARBA00022679"/>
    </source>
</evidence>
<keyword evidence="5" id="KW-0547">Nucleotide-binding</keyword>
<dbReference type="EC" id="2.7.13.3" evidence="2"/>
<sequence>MENKIRNSILIINYFFLTIIMIATAISNINKSTIIIFLYLIILSLYTVKTYFAYNDKRASFSFCVILTYVLEILITFYLQYYDVYFLSFIVLCLIVEDVALNLNKKASLLVTFNVYIISCIILYIKLNENMPFLVITMLLLCLLYTIIYIIFFLIKYLFKQNEIIDRALKDITIKNLEKENMYKNLKEAYSKVEVVTALKERNKIAAEIHDTVGHTLTTVLVELEASKRLMNKNMDKAIEKLNLAQGQVRKGLNEIRSSVRVIEKGEDALDFFESLEAFIESTEKNSDIIIKTQIDNSMQIYKKAETVIFSSLMEGLSNGIRHGNSTAFLFKLYREETQICFSLEDNGTGSPVISPGFGLRAMKNRVIEINGEFQVDSKEGEGFGIYITLPQ</sequence>
<evidence type="ECO:0000259" key="10">
    <source>
        <dbReference type="Pfam" id="PF07730"/>
    </source>
</evidence>
<dbReference type="CDD" id="cd16917">
    <property type="entry name" value="HATPase_UhpB-NarQ-NarX-like"/>
    <property type="match status" value="1"/>
</dbReference>
<evidence type="ECO:0000313" key="11">
    <source>
        <dbReference type="EMBL" id="SHH33045.1"/>
    </source>
</evidence>
<keyword evidence="7" id="KW-0067">ATP-binding</keyword>
<evidence type="ECO:0000256" key="5">
    <source>
        <dbReference type="ARBA" id="ARBA00022741"/>
    </source>
</evidence>
<evidence type="ECO:0000256" key="2">
    <source>
        <dbReference type="ARBA" id="ARBA00012438"/>
    </source>
</evidence>
<dbReference type="GO" id="GO:0005524">
    <property type="term" value="F:ATP binding"/>
    <property type="evidence" value="ECO:0007669"/>
    <property type="project" value="UniProtKB-KW"/>
</dbReference>
<keyword evidence="6 11" id="KW-0418">Kinase</keyword>
<evidence type="ECO:0000256" key="3">
    <source>
        <dbReference type="ARBA" id="ARBA00022553"/>
    </source>
</evidence>
<evidence type="ECO:0000256" key="9">
    <source>
        <dbReference type="SAM" id="Phobius"/>
    </source>
</evidence>
<feature type="transmembrane region" description="Helical" evidence="9">
    <location>
        <begin position="108"/>
        <end position="127"/>
    </location>
</feature>
<dbReference type="STRING" id="1121316.SAMN02745207_00736"/>